<evidence type="ECO:0000313" key="3">
    <source>
        <dbReference type="Proteomes" id="UP001634394"/>
    </source>
</evidence>
<name>A0ABD3VVS5_SINWO</name>
<keyword evidence="1" id="KW-0175">Coiled coil</keyword>
<reference evidence="2 3" key="1">
    <citation type="submission" date="2024-11" db="EMBL/GenBank/DDBJ databases">
        <title>Chromosome-level genome assembly of the freshwater bivalve Anodonta woodiana.</title>
        <authorList>
            <person name="Chen X."/>
        </authorList>
    </citation>
    <scope>NUCLEOTIDE SEQUENCE [LARGE SCALE GENOMIC DNA]</scope>
    <source>
        <strain evidence="2">MN2024</strain>
        <tissue evidence="2">Gills</tissue>
    </source>
</reference>
<feature type="coiled-coil region" evidence="1">
    <location>
        <begin position="72"/>
        <end position="216"/>
    </location>
</feature>
<gene>
    <name evidence="2" type="ORF">ACJMK2_043066</name>
</gene>
<organism evidence="2 3">
    <name type="scientific">Sinanodonta woodiana</name>
    <name type="common">Chinese pond mussel</name>
    <name type="synonym">Anodonta woodiana</name>
    <dbReference type="NCBI Taxonomy" id="1069815"/>
    <lineage>
        <taxon>Eukaryota</taxon>
        <taxon>Metazoa</taxon>
        <taxon>Spiralia</taxon>
        <taxon>Lophotrochozoa</taxon>
        <taxon>Mollusca</taxon>
        <taxon>Bivalvia</taxon>
        <taxon>Autobranchia</taxon>
        <taxon>Heteroconchia</taxon>
        <taxon>Palaeoheterodonta</taxon>
        <taxon>Unionida</taxon>
        <taxon>Unionoidea</taxon>
        <taxon>Unionidae</taxon>
        <taxon>Unioninae</taxon>
        <taxon>Sinanodonta</taxon>
    </lineage>
</organism>
<dbReference type="Proteomes" id="UP001634394">
    <property type="component" value="Unassembled WGS sequence"/>
</dbReference>
<comment type="caution">
    <text evidence="2">The sequence shown here is derived from an EMBL/GenBank/DDBJ whole genome shotgun (WGS) entry which is preliminary data.</text>
</comment>
<evidence type="ECO:0000313" key="2">
    <source>
        <dbReference type="EMBL" id="KAL3865704.1"/>
    </source>
</evidence>
<evidence type="ECO:0000256" key="1">
    <source>
        <dbReference type="SAM" id="Coils"/>
    </source>
</evidence>
<proteinExistence type="predicted"/>
<protein>
    <submittedName>
        <fullName evidence="2">Uncharacterized protein</fullName>
    </submittedName>
</protein>
<accession>A0ABD3VVS5</accession>
<dbReference type="AlphaFoldDB" id="A0ABD3VVS5"/>
<sequence>MTEHVSQIRKVLDTFQNKKFVEVQDGFAKEIGEQKKELLKRKSESKSSMMHHDQMRRFLEYLGKDPKTWPSVKQADDALKEVTKSSEKVKEQIEEEKEKIQNLSETAKEGYDLLQCNLKKLNGKVNLYEEKLQKLQTLKAKQEMLLAQFGTFKVEELDFNRLRKEQERKLEQSNAAIKACQAVIDTKIVTSLKSHVEGLTQKLHEKNLELQEKQRQGEHHASHLSQSINRCKSYLSFCENLDSIREHPVGTDKIQLEFLNGKADDLNLVLTMTFKNNNLGYPVLTDVKSNIDNFEIRDLIDLAIEANDVRFLVHSVRDRWKLHYPLLSEMKTLVNSHAVDWIQEEGRLRVLVGRSGSIIITIKIPTGYPFSGNITLVSVFGLDLQNEDLKEAIDRHQNIDWMGGIPRKEVWWYLVNKNQCLVIEYR</sequence>
<keyword evidence="3" id="KW-1185">Reference proteome</keyword>
<dbReference type="EMBL" id="JBJQND010000009">
    <property type="protein sequence ID" value="KAL3865704.1"/>
    <property type="molecule type" value="Genomic_DNA"/>
</dbReference>